<gene>
    <name evidence="3" type="ordered locus">Fleli_0924</name>
</gene>
<evidence type="ECO:0000259" key="2">
    <source>
        <dbReference type="PROSITE" id="PS51733"/>
    </source>
</evidence>
<dbReference type="Gene3D" id="3.30.930.10">
    <property type="entry name" value="Bira Bifunctional Protein, Domain 2"/>
    <property type="match status" value="1"/>
</dbReference>
<dbReference type="GO" id="GO:0004077">
    <property type="term" value="F:biotin--[biotin carboxyl-carrier protein] ligase activity"/>
    <property type="evidence" value="ECO:0007669"/>
    <property type="project" value="InterPro"/>
</dbReference>
<dbReference type="EMBL" id="CP003345">
    <property type="protein sequence ID" value="AFM03378.1"/>
    <property type="molecule type" value="Genomic_DNA"/>
</dbReference>
<name>I4AHE3_BERLS</name>
<organism evidence="3 4">
    <name type="scientific">Bernardetia litoralis (strain ATCC 23117 / DSM 6794 / NBRC 15988 / NCIMB 1366 / Fx l1 / Sio-4)</name>
    <name type="common">Flexibacter litoralis</name>
    <dbReference type="NCBI Taxonomy" id="880071"/>
    <lineage>
        <taxon>Bacteria</taxon>
        <taxon>Pseudomonadati</taxon>
        <taxon>Bacteroidota</taxon>
        <taxon>Cytophagia</taxon>
        <taxon>Cytophagales</taxon>
        <taxon>Bernardetiaceae</taxon>
        <taxon>Bernardetia</taxon>
    </lineage>
</organism>
<dbReference type="OrthoDB" id="9807064at2"/>
<dbReference type="RefSeq" id="WP_014796836.1">
    <property type="nucleotide sequence ID" value="NC_018018.1"/>
</dbReference>
<keyword evidence="1 3" id="KW-0436">Ligase</keyword>
<protein>
    <submittedName>
        <fullName evidence="3">BirA, biotin-(Acetyl-CoA-carboxylase) ligase</fullName>
    </submittedName>
</protein>
<dbReference type="PATRIC" id="fig|880071.3.peg.903"/>
<dbReference type="InterPro" id="IPR045864">
    <property type="entry name" value="aa-tRNA-synth_II/BPL/LPL"/>
</dbReference>
<dbReference type="PANTHER" id="PTHR12835:SF5">
    <property type="entry name" value="BIOTIN--PROTEIN LIGASE"/>
    <property type="match status" value="1"/>
</dbReference>
<dbReference type="NCBIfam" id="TIGR00121">
    <property type="entry name" value="birA_ligase"/>
    <property type="match status" value="1"/>
</dbReference>
<feature type="domain" description="BPL/LPL catalytic" evidence="2">
    <location>
        <begin position="18"/>
        <end position="210"/>
    </location>
</feature>
<sequence>MSNYKIHTKGLFIGQNQFYLPSCQSTNESLALYITEQRKKNSNTVFEGTLLWTNHQTKGKGQRGNTWTTQENQNLTFSILLNPIFLSPKESFWITIAVSLGVRDALEQVLKIDYPEIADELKIKWTNDIFITDNEKDQKLGGILIENQISSQAINQSIIGIGININQIFDKNNTENRAISVKELTNKDWNKEDILTEILFFIEKRYLQLRAGKKDSLRADYLSHLFRYQEWHYYKDKIKNQKITGQILGINPEGKLALEIAGQSGKITYFENKEIEFLY</sequence>
<dbReference type="STRING" id="880071.Fleli_0924"/>
<evidence type="ECO:0000313" key="4">
    <source>
        <dbReference type="Proteomes" id="UP000006054"/>
    </source>
</evidence>
<dbReference type="InterPro" id="IPR004408">
    <property type="entry name" value="Biotin_CoA_COase_ligase"/>
</dbReference>
<keyword evidence="4" id="KW-1185">Reference proteome</keyword>
<dbReference type="HOGENOM" id="CLU_051096_3_1_10"/>
<dbReference type="PANTHER" id="PTHR12835">
    <property type="entry name" value="BIOTIN PROTEIN LIGASE"/>
    <property type="match status" value="1"/>
</dbReference>
<proteinExistence type="predicted"/>
<dbReference type="InterPro" id="IPR004143">
    <property type="entry name" value="BPL_LPL_catalytic"/>
</dbReference>
<dbReference type="Pfam" id="PF03099">
    <property type="entry name" value="BPL_LplA_LipB"/>
    <property type="match status" value="1"/>
</dbReference>
<evidence type="ECO:0000256" key="1">
    <source>
        <dbReference type="ARBA" id="ARBA00022598"/>
    </source>
</evidence>
<dbReference type="SUPFAM" id="SSF55681">
    <property type="entry name" value="Class II aaRS and biotin synthetases"/>
    <property type="match status" value="1"/>
</dbReference>
<dbReference type="eggNOG" id="COG0340">
    <property type="taxonomic scope" value="Bacteria"/>
</dbReference>
<dbReference type="PROSITE" id="PS51733">
    <property type="entry name" value="BPL_LPL_CATALYTIC"/>
    <property type="match status" value="1"/>
</dbReference>
<evidence type="ECO:0000313" key="3">
    <source>
        <dbReference type="EMBL" id="AFM03378.1"/>
    </source>
</evidence>
<dbReference type="AlphaFoldDB" id="I4AHE3"/>
<dbReference type="KEGG" id="fli:Fleli_0924"/>
<accession>I4AHE3</accession>
<reference evidence="4" key="1">
    <citation type="submission" date="2012-06" db="EMBL/GenBank/DDBJ databases">
        <title>The complete genome of Flexibacter litoralis DSM 6794.</title>
        <authorList>
            <person name="Lucas S."/>
            <person name="Copeland A."/>
            <person name="Lapidus A."/>
            <person name="Glavina del Rio T."/>
            <person name="Dalin E."/>
            <person name="Tice H."/>
            <person name="Bruce D."/>
            <person name="Goodwin L."/>
            <person name="Pitluck S."/>
            <person name="Peters L."/>
            <person name="Ovchinnikova G."/>
            <person name="Lu M."/>
            <person name="Kyrpides N."/>
            <person name="Mavromatis K."/>
            <person name="Ivanova N."/>
            <person name="Brettin T."/>
            <person name="Detter J.C."/>
            <person name="Han C."/>
            <person name="Larimer F."/>
            <person name="Land M."/>
            <person name="Hauser L."/>
            <person name="Markowitz V."/>
            <person name="Cheng J.-F."/>
            <person name="Hugenholtz P."/>
            <person name="Woyke T."/>
            <person name="Wu D."/>
            <person name="Spring S."/>
            <person name="Lang E."/>
            <person name="Kopitz M."/>
            <person name="Brambilla E."/>
            <person name="Klenk H.-P."/>
            <person name="Eisen J.A."/>
        </authorList>
    </citation>
    <scope>NUCLEOTIDE SEQUENCE [LARGE SCALE GENOMIC DNA]</scope>
    <source>
        <strain evidence="4">ATCC 23117 / DSM 6794 / NBRC 15988 / NCIMB 1366 / Sio-4</strain>
    </source>
</reference>
<dbReference type="Proteomes" id="UP000006054">
    <property type="component" value="Chromosome"/>
</dbReference>
<dbReference type="GO" id="GO:0005737">
    <property type="term" value="C:cytoplasm"/>
    <property type="evidence" value="ECO:0007669"/>
    <property type="project" value="TreeGrafter"/>
</dbReference>